<dbReference type="SUPFAM" id="SSF57667">
    <property type="entry name" value="beta-beta-alpha zinc fingers"/>
    <property type="match status" value="4"/>
</dbReference>
<feature type="domain" description="SCAN box" evidence="15">
    <location>
        <begin position="48"/>
        <end position="130"/>
    </location>
</feature>
<evidence type="ECO:0000313" key="16">
    <source>
        <dbReference type="Ensembl" id="ENSBMSP00010019866.1"/>
    </source>
</evidence>
<dbReference type="OMA" id="PPYTYSG"/>
<dbReference type="PROSITE" id="PS50804">
    <property type="entry name" value="SCAN_BOX"/>
    <property type="match status" value="1"/>
</dbReference>
<dbReference type="AlphaFoldDB" id="A0A8B8VVU9"/>
<dbReference type="FunFam" id="3.30.160.60:FF:000295">
    <property type="entry name" value="zinc finger protein 19"/>
    <property type="match status" value="1"/>
</dbReference>
<keyword evidence="7" id="KW-0805">Transcription regulation</keyword>
<protein>
    <submittedName>
        <fullName evidence="16">Zinc finger and SCAN domain containing 22</fullName>
    </submittedName>
    <submittedName>
        <fullName evidence="18">Zinc finger and SCAN domain-containing protein 22</fullName>
    </submittedName>
</protein>
<feature type="domain" description="C2H2-type" evidence="14">
    <location>
        <begin position="325"/>
        <end position="352"/>
    </location>
</feature>
<evidence type="ECO:0000259" key="14">
    <source>
        <dbReference type="PROSITE" id="PS50157"/>
    </source>
</evidence>
<evidence type="ECO:0000256" key="2">
    <source>
        <dbReference type="ARBA" id="ARBA00006991"/>
    </source>
</evidence>
<feature type="domain" description="C2H2-type" evidence="14">
    <location>
        <begin position="353"/>
        <end position="380"/>
    </location>
</feature>
<dbReference type="Pfam" id="PF00096">
    <property type="entry name" value="zf-C2H2"/>
    <property type="match status" value="7"/>
</dbReference>
<evidence type="ECO:0000256" key="9">
    <source>
        <dbReference type="ARBA" id="ARBA00023163"/>
    </source>
</evidence>
<dbReference type="GO" id="GO:0008270">
    <property type="term" value="F:zinc ion binding"/>
    <property type="evidence" value="ECO:0007669"/>
    <property type="project" value="UniProtKB-KW"/>
</dbReference>
<evidence type="ECO:0000256" key="8">
    <source>
        <dbReference type="ARBA" id="ARBA00023125"/>
    </source>
</evidence>
<keyword evidence="5 11" id="KW-0863">Zinc-finger</keyword>
<dbReference type="InterPro" id="IPR036236">
    <property type="entry name" value="Znf_C2H2_sf"/>
</dbReference>
<feature type="domain" description="C2H2-type" evidence="14">
    <location>
        <begin position="381"/>
        <end position="408"/>
    </location>
</feature>
<accession>A0A8B8VVU9</accession>
<keyword evidence="4" id="KW-0677">Repeat</keyword>
<keyword evidence="8" id="KW-0238">DNA-binding</keyword>
<feature type="domain" description="C2H2-type" evidence="14">
    <location>
        <begin position="465"/>
        <end position="483"/>
    </location>
</feature>
<dbReference type="FunFam" id="3.30.160.60:FF:000185">
    <property type="entry name" value="zinc finger protein 319"/>
    <property type="match status" value="1"/>
</dbReference>
<evidence type="ECO:0000256" key="5">
    <source>
        <dbReference type="ARBA" id="ARBA00022771"/>
    </source>
</evidence>
<dbReference type="Ensembl" id="ENSBMST00010021946.1">
    <property type="protein sequence ID" value="ENSBMSP00010019866.1"/>
    <property type="gene ID" value="ENSBMSG00010014486.1"/>
</dbReference>
<evidence type="ECO:0000256" key="1">
    <source>
        <dbReference type="ARBA" id="ARBA00004123"/>
    </source>
</evidence>
<dbReference type="RefSeq" id="XP_036689041.1">
    <property type="nucleotide sequence ID" value="XM_036833146.1"/>
</dbReference>
<dbReference type="PANTHER" id="PTHR24394:SF48">
    <property type="entry name" value="ZINC FINGER PROTEIN 771"/>
    <property type="match status" value="1"/>
</dbReference>
<dbReference type="InterPro" id="IPR003309">
    <property type="entry name" value="SCAN_dom"/>
</dbReference>
<dbReference type="SUPFAM" id="SSF47353">
    <property type="entry name" value="Retrovirus capsid dimerization domain-like"/>
    <property type="match status" value="1"/>
</dbReference>
<dbReference type="Pfam" id="PF02023">
    <property type="entry name" value="SCAN"/>
    <property type="match status" value="1"/>
</dbReference>
<comment type="subcellular location">
    <subcellularLocation>
        <location evidence="1 12">Nucleus</location>
    </subcellularLocation>
</comment>
<keyword evidence="17" id="KW-1185">Reference proteome</keyword>
<evidence type="ECO:0000313" key="17">
    <source>
        <dbReference type="Proteomes" id="UP000694857"/>
    </source>
</evidence>
<dbReference type="InterPro" id="IPR013087">
    <property type="entry name" value="Znf_C2H2_type"/>
</dbReference>
<dbReference type="PROSITE" id="PS50157">
    <property type="entry name" value="ZINC_FINGER_C2H2_2"/>
    <property type="match status" value="7"/>
</dbReference>
<organism evidence="17 18">
    <name type="scientific">Balaenoptera musculus</name>
    <name type="common">Blue whale</name>
    <dbReference type="NCBI Taxonomy" id="9771"/>
    <lineage>
        <taxon>Eukaryota</taxon>
        <taxon>Metazoa</taxon>
        <taxon>Chordata</taxon>
        <taxon>Craniata</taxon>
        <taxon>Vertebrata</taxon>
        <taxon>Euteleostomi</taxon>
        <taxon>Mammalia</taxon>
        <taxon>Eutheria</taxon>
        <taxon>Laurasiatheria</taxon>
        <taxon>Artiodactyla</taxon>
        <taxon>Whippomorpha</taxon>
        <taxon>Cetacea</taxon>
        <taxon>Mysticeti</taxon>
        <taxon>Balaenopteridae</taxon>
        <taxon>Balaenoptera</taxon>
    </lineage>
</organism>
<dbReference type="FunFam" id="3.30.160.60:FF:001498">
    <property type="entry name" value="Zinc finger protein 404"/>
    <property type="match status" value="1"/>
</dbReference>
<keyword evidence="9" id="KW-0804">Transcription</keyword>
<dbReference type="SMART" id="SM00431">
    <property type="entry name" value="SCAN"/>
    <property type="match status" value="1"/>
</dbReference>
<dbReference type="FunFam" id="3.30.160.60:FF:002141">
    <property type="entry name" value="Zinc finger and SCAN domain-containing protein 22"/>
    <property type="match status" value="1"/>
</dbReference>
<dbReference type="KEGG" id="bmus:118884946"/>
<dbReference type="PROSITE" id="PS00028">
    <property type="entry name" value="ZINC_FINGER_C2H2_1"/>
    <property type="match status" value="5"/>
</dbReference>
<proteinExistence type="inferred from homology"/>
<evidence type="ECO:0000313" key="18">
    <source>
        <dbReference type="RefSeq" id="XP_036689041.1"/>
    </source>
</evidence>
<reference evidence="18" key="2">
    <citation type="submission" date="2025-04" db="UniProtKB">
        <authorList>
            <consortium name="RefSeq"/>
        </authorList>
    </citation>
    <scope>IDENTIFICATION</scope>
    <source>
        <tissue evidence="18">Epidermis and Blubber</tissue>
    </source>
</reference>
<name>A0A8B8VVU9_BALMU</name>
<evidence type="ECO:0000256" key="6">
    <source>
        <dbReference type="ARBA" id="ARBA00022833"/>
    </source>
</evidence>
<feature type="domain" description="C2H2-type" evidence="14">
    <location>
        <begin position="437"/>
        <end position="464"/>
    </location>
</feature>
<feature type="domain" description="C2H2-type" evidence="14">
    <location>
        <begin position="297"/>
        <end position="324"/>
    </location>
</feature>
<comment type="similarity">
    <text evidence="2">Belongs to the krueppel C2H2-type zinc-finger protein family.</text>
</comment>
<dbReference type="GO" id="GO:0000981">
    <property type="term" value="F:DNA-binding transcription factor activity, RNA polymerase II-specific"/>
    <property type="evidence" value="ECO:0007669"/>
    <property type="project" value="TreeGrafter"/>
</dbReference>
<dbReference type="Gene3D" id="1.10.4020.10">
    <property type="entry name" value="DNA breaking-rejoining enzymes"/>
    <property type="match status" value="1"/>
</dbReference>
<dbReference type="GO" id="GO:0005634">
    <property type="term" value="C:nucleus"/>
    <property type="evidence" value="ECO:0007669"/>
    <property type="project" value="UniProtKB-SubCell"/>
</dbReference>
<sequence>MAIPRSLVSPVPWEQDDFLRVKVEDEEASFSQAQQSNFGHPSHPEAARLRFRHFCFEEASNPREALARLREPCRQWLRPEARSKEQVLELLVLEQFLGALPAEIQARMRAWCPESGEEAVALVEDLTQALDERGWVLGSELSEASCKQSNSDESEPSDRATETLVGGLSPGPTFGDAHEPEGSSERQAGLSGKMWTESVTQEMDFRKTSGPHKGALTDQPGCEAGALGDSPNVWPDFTSQEKTPSREKVDPLDGYGTEPPGTYLGRKPSKCGEYWKTFRSPLALEAHQKSRARKMPHTCSECGKAFSRSAHLAQHQVVHTGAKPHECKECGKTFSRSTHLSQHRRVHTGERPYACEECGKAFSRHTHLTQHQRIHTGEKPYACEECGKTFSRSTHLSQHQRVHTGERPYACEECGKAFRQSTHLTQHLRIRTGEKPYRCDACGRAFSDCSALIRHLRIHSGEKPYQCQVCPKAFAQSSSLIEH</sequence>
<dbReference type="CDD" id="cd07936">
    <property type="entry name" value="SCAN"/>
    <property type="match status" value="1"/>
</dbReference>
<dbReference type="GO" id="GO:0003677">
    <property type="term" value="F:DNA binding"/>
    <property type="evidence" value="ECO:0007669"/>
    <property type="project" value="UniProtKB-KW"/>
</dbReference>
<dbReference type="PANTHER" id="PTHR24394">
    <property type="entry name" value="ZINC FINGER PROTEIN"/>
    <property type="match status" value="1"/>
</dbReference>
<dbReference type="FunFam" id="3.30.160.60:FF:001727">
    <property type="entry name" value="Zinc finger protein 350"/>
    <property type="match status" value="1"/>
</dbReference>
<evidence type="ECO:0000256" key="4">
    <source>
        <dbReference type="ARBA" id="ARBA00022737"/>
    </source>
</evidence>
<dbReference type="FunFam" id="3.30.160.60:FF:000016">
    <property type="entry name" value="zinc finger protein 37 homolog"/>
    <property type="match status" value="1"/>
</dbReference>
<dbReference type="GeneID" id="118884946"/>
<dbReference type="FunFam" id="1.10.4020.10:FF:000001">
    <property type="entry name" value="zinc finger protein 263 isoform X1"/>
    <property type="match status" value="1"/>
</dbReference>
<evidence type="ECO:0000259" key="15">
    <source>
        <dbReference type="PROSITE" id="PS50804"/>
    </source>
</evidence>
<evidence type="ECO:0000256" key="3">
    <source>
        <dbReference type="ARBA" id="ARBA00022723"/>
    </source>
</evidence>
<evidence type="ECO:0000256" key="7">
    <source>
        <dbReference type="ARBA" id="ARBA00023015"/>
    </source>
</evidence>
<dbReference type="FunFam" id="3.30.160.60:FF:002090">
    <property type="entry name" value="Zinc finger protein 473"/>
    <property type="match status" value="1"/>
</dbReference>
<evidence type="ECO:0000256" key="11">
    <source>
        <dbReference type="PROSITE-ProRule" id="PRU00042"/>
    </source>
</evidence>
<feature type="region of interest" description="Disordered" evidence="13">
    <location>
        <begin position="238"/>
        <end position="263"/>
    </location>
</feature>
<evidence type="ECO:0000256" key="10">
    <source>
        <dbReference type="ARBA" id="ARBA00023242"/>
    </source>
</evidence>
<feature type="region of interest" description="Disordered" evidence="13">
    <location>
        <begin position="144"/>
        <end position="192"/>
    </location>
</feature>
<gene>
    <name evidence="16 18" type="primary">ZSCAN22</name>
</gene>
<dbReference type="GeneTree" id="ENSGT00940000163014"/>
<evidence type="ECO:0000256" key="12">
    <source>
        <dbReference type="PROSITE-ProRule" id="PRU00187"/>
    </source>
</evidence>
<dbReference type="Gene3D" id="3.30.160.60">
    <property type="entry name" value="Classic Zinc Finger"/>
    <property type="match status" value="7"/>
</dbReference>
<dbReference type="SMART" id="SM00355">
    <property type="entry name" value="ZnF_C2H2"/>
    <property type="match status" value="7"/>
</dbReference>
<feature type="domain" description="C2H2-type" evidence="14">
    <location>
        <begin position="409"/>
        <end position="436"/>
    </location>
</feature>
<keyword evidence="10 12" id="KW-0539">Nucleus</keyword>
<dbReference type="Proteomes" id="UP000694857">
    <property type="component" value="Chromosome 19"/>
</dbReference>
<reference evidence="16" key="1">
    <citation type="submission" date="2023-09" db="UniProtKB">
        <authorList>
            <consortium name="Ensembl"/>
        </authorList>
    </citation>
    <scope>IDENTIFICATION</scope>
</reference>
<dbReference type="CTD" id="342945"/>
<keyword evidence="6" id="KW-0862">Zinc</keyword>
<dbReference type="OrthoDB" id="9683562at2759"/>
<dbReference type="InterPro" id="IPR038269">
    <property type="entry name" value="SCAN_sf"/>
</dbReference>
<evidence type="ECO:0000256" key="13">
    <source>
        <dbReference type="SAM" id="MobiDB-lite"/>
    </source>
</evidence>
<keyword evidence="3" id="KW-0479">Metal-binding</keyword>